<evidence type="ECO:0000313" key="1">
    <source>
        <dbReference type="EMBL" id="MBQ0960442.1"/>
    </source>
</evidence>
<dbReference type="InterPro" id="IPR021364">
    <property type="entry name" value="DUF2857"/>
</dbReference>
<reference evidence="1" key="1">
    <citation type="submission" date="2021-04" db="EMBL/GenBank/DDBJ databases">
        <title>The genome sequence of Ideonella sp. 4Y11.</title>
        <authorList>
            <person name="Liu Y."/>
        </authorList>
    </citation>
    <scope>NUCLEOTIDE SEQUENCE</scope>
    <source>
        <strain evidence="1">4Y11</strain>
    </source>
</reference>
<dbReference type="RefSeq" id="WP_210803111.1">
    <property type="nucleotide sequence ID" value="NZ_JAGQDE010000014.1"/>
</dbReference>
<name>A0A940YP54_9BURK</name>
<organism evidence="1 2">
    <name type="scientific">Ideonella aquatica</name>
    <dbReference type="NCBI Taxonomy" id="2824119"/>
    <lineage>
        <taxon>Bacteria</taxon>
        <taxon>Pseudomonadati</taxon>
        <taxon>Pseudomonadota</taxon>
        <taxon>Betaproteobacteria</taxon>
        <taxon>Burkholderiales</taxon>
        <taxon>Sphaerotilaceae</taxon>
        <taxon>Ideonella</taxon>
    </lineage>
</organism>
<gene>
    <name evidence="1" type="ORF">KAK06_15930</name>
</gene>
<dbReference type="Pfam" id="PF11198">
    <property type="entry name" value="DUF2857"/>
    <property type="match status" value="1"/>
</dbReference>
<dbReference type="EMBL" id="JAGQDE010000014">
    <property type="protein sequence ID" value="MBQ0960442.1"/>
    <property type="molecule type" value="Genomic_DNA"/>
</dbReference>
<dbReference type="AlphaFoldDB" id="A0A940YP54"/>
<keyword evidence="2" id="KW-1185">Reference proteome</keyword>
<comment type="caution">
    <text evidence="1">The sequence shown here is derived from an EMBL/GenBank/DDBJ whole genome shotgun (WGS) entry which is preliminary data.</text>
</comment>
<evidence type="ECO:0000313" key="2">
    <source>
        <dbReference type="Proteomes" id="UP000678374"/>
    </source>
</evidence>
<proteinExistence type="predicted"/>
<dbReference type="Proteomes" id="UP000678374">
    <property type="component" value="Unassembled WGS sequence"/>
</dbReference>
<sequence>MFALTRLIAAMEDADPQVLHQMLGAGMTPELLDRLRSMPLNEALRFAVGQCGLAIAVDTAAMRAQLQRIDRAKADREALEYLVRHGASPRLLTQLFTLSQSDARRLRRVLAPDVATGGRPRLPPDEMRDEIERVWAELAAEPCPRARIRRLHERFATQVIASLELVILPQVTGAWRSGPQA</sequence>
<protein>
    <submittedName>
        <fullName evidence="1">DUF2857 family protein</fullName>
    </submittedName>
</protein>
<accession>A0A940YP54</accession>